<evidence type="ECO:0000313" key="4">
    <source>
        <dbReference type="EMBL" id="KWX78107.1"/>
    </source>
</evidence>
<dbReference type="InterPro" id="IPR011109">
    <property type="entry name" value="DNA_bind_recombinase_dom"/>
</dbReference>
<dbReference type="SMART" id="SM00857">
    <property type="entry name" value="Resolvase"/>
    <property type="match status" value="1"/>
</dbReference>
<evidence type="ECO:0000259" key="3">
    <source>
        <dbReference type="PROSITE" id="PS51737"/>
    </source>
</evidence>
<name>A0A132U3I0_9BACL</name>
<dbReference type="Pfam" id="PF07508">
    <property type="entry name" value="Recombinase"/>
    <property type="match status" value="1"/>
</dbReference>
<feature type="domain" description="Resolvase/invertase-type recombinase catalytic" evidence="2">
    <location>
        <begin position="5"/>
        <end position="157"/>
    </location>
</feature>
<dbReference type="Pfam" id="PF13408">
    <property type="entry name" value="Zn_ribbon_recom"/>
    <property type="match status" value="1"/>
</dbReference>
<dbReference type="GO" id="GO:0003677">
    <property type="term" value="F:DNA binding"/>
    <property type="evidence" value="ECO:0007669"/>
    <property type="project" value="InterPro"/>
</dbReference>
<protein>
    <submittedName>
        <fullName evidence="4">Serine recombinase</fullName>
    </submittedName>
</protein>
<dbReference type="PROSITE" id="PS51737">
    <property type="entry name" value="RECOMBINASE_DNA_BIND"/>
    <property type="match status" value="1"/>
</dbReference>
<dbReference type="CDD" id="cd00338">
    <property type="entry name" value="Ser_Recombinase"/>
    <property type="match status" value="1"/>
</dbReference>
<dbReference type="Proteomes" id="UP000070475">
    <property type="component" value="Unassembled WGS sequence"/>
</dbReference>
<dbReference type="PROSITE" id="PS51736">
    <property type="entry name" value="RECOMBINASES_3"/>
    <property type="match status" value="1"/>
</dbReference>
<dbReference type="Gene3D" id="3.90.1750.20">
    <property type="entry name" value="Putative Large Serine Recombinase, Chain B, Domain 2"/>
    <property type="match status" value="1"/>
</dbReference>
<dbReference type="Gene3D" id="3.40.50.1390">
    <property type="entry name" value="Resolvase, N-terminal catalytic domain"/>
    <property type="match status" value="1"/>
</dbReference>
<accession>A0A132U3I0</accession>
<dbReference type="InterPro" id="IPR036162">
    <property type="entry name" value="Resolvase-like_N_sf"/>
</dbReference>
<evidence type="ECO:0000256" key="1">
    <source>
        <dbReference type="SAM" id="Coils"/>
    </source>
</evidence>
<dbReference type="SUPFAM" id="SSF53041">
    <property type="entry name" value="Resolvase-like"/>
    <property type="match status" value="1"/>
</dbReference>
<dbReference type="Pfam" id="PF00239">
    <property type="entry name" value="Resolvase"/>
    <property type="match status" value="1"/>
</dbReference>
<dbReference type="GO" id="GO:0000150">
    <property type="term" value="F:DNA strand exchange activity"/>
    <property type="evidence" value="ECO:0007669"/>
    <property type="project" value="InterPro"/>
</dbReference>
<dbReference type="PANTHER" id="PTHR30461">
    <property type="entry name" value="DNA-INVERTASE FROM LAMBDOID PROPHAGE"/>
    <property type="match status" value="1"/>
</dbReference>
<gene>
    <name evidence="4" type="ORF">AMQ84_10290</name>
</gene>
<dbReference type="PATRIC" id="fig|483937.3.peg.2991"/>
<proteinExistence type="predicted"/>
<dbReference type="AlphaFoldDB" id="A0A132U3I0"/>
<evidence type="ECO:0000313" key="5">
    <source>
        <dbReference type="Proteomes" id="UP000070475"/>
    </source>
</evidence>
<organism evidence="4 5">
    <name type="scientific">Paenibacillus riograndensis</name>
    <dbReference type="NCBI Taxonomy" id="483937"/>
    <lineage>
        <taxon>Bacteria</taxon>
        <taxon>Bacillati</taxon>
        <taxon>Bacillota</taxon>
        <taxon>Bacilli</taxon>
        <taxon>Bacillales</taxon>
        <taxon>Paenibacillaceae</taxon>
        <taxon>Paenibacillus</taxon>
        <taxon>Paenibacillus sonchi group</taxon>
    </lineage>
</organism>
<keyword evidence="5" id="KW-1185">Reference proteome</keyword>
<dbReference type="EMBL" id="LIRB01000121">
    <property type="protein sequence ID" value="KWX78107.1"/>
    <property type="molecule type" value="Genomic_DNA"/>
</dbReference>
<sequence>MYILDVALYLRKSRADEDAERRGEGETLAKHKAALLKLAKQLNLNIIRIREEIVSGETLVHRPEMLQLLQEVGSGEYDAVLVMDIDRFGRGNMQEQGLILETFRSAKTKIITPRKTYDLMDEFDEEYSEFEAFMARKELKIITRRMQGGRKRAAEEGNFIGTRPPFGYLIEKLPEGRGRTLKPHPEQAEIVKQIFAWYTHEDPGQQKGGNKIAAELERLKVPSYKGGSWSASSVLTILKNEVYIGRIQWGKKEVKKSKDGSRHRSSRHRSRAEWIDVHGKHQPIIDSETFLKAKQRLSEHHHSPHQYNMDGKPRMTSALAGLVKCSECGRTMVYRPYTRQPAHFRCSTAGCSTRSSRYDTVEARIIEGLELWLSGYKIKWGKRNHPVPHNGLRLKERALASLQNELKELENQRGKLFDFLERGIYTEEMFMERSQDISKRITAATEGINKVQKDLDLELARKEAGSKVIPLAESVVKSYYQTDNPMSRNALLKSVLNKVVYKKGPGQYKEQFEIFLYPRL</sequence>
<dbReference type="InterPro" id="IPR038109">
    <property type="entry name" value="DNA_bind_recomb_sf"/>
</dbReference>
<keyword evidence="1" id="KW-0175">Coiled coil</keyword>
<feature type="coiled-coil region" evidence="1">
    <location>
        <begin position="392"/>
        <end position="419"/>
    </location>
</feature>
<feature type="domain" description="Recombinase" evidence="3">
    <location>
        <begin position="165"/>
        <end position="303"/>
    </location>
</feature>
<comment type="caution">
    <text evidence="4">The sequence shown here is derived from an EMBL/GenBank/DDBJ whole genome shotgun (WGS) entry which is preliminary data.</text>
</comment>
<dbReference type="InterPro" id="IPR050639">
    <property type="entry name" value="SSR_resolvase"/>
</dbReference>
<dbReference type="InterPro" id="IPR025827">
    <property type="entry name" value="Zn_ribbon_recom_dom"/>
</dbReference>
<dbReference type="PANTHER" id="PTHR30461:SF23">
    <property type="entry name" value="DNA RECOMBINASE-RELATED"/>
    <property type="match status" value="1"/>
</dbReference>
<reference evidence="4 5" key="1">
    <citation type="submission" date="2015-08" db="EMBL/GenBank/DDBJ databases">
        <title>Genomes of Paenibacillus riograndensis.</title>
        <authorList>
            <person name="Sant'Anna F.H."/>
            <person name="Souza R."/>
            <person name="Ambrosini A."/>
            <person name="Bach E."/>
            <person name="Fernandes G."/>
            <person name="Balsanelli E."/>
            <person name="Baura V.A."/>
            <person name="Pedrosa F.O."/>
            <person name="Souza E.M."/>
            <person name="Passaglia L."/>
        </authorList>
    </citation>
    <scope>NUCLEOTIDE SEQUENCE [LARGE SCALE GENOMIC DNA]</scope>
    <source>
        <strain evidence="4 5">CAS34</strain>
    </source>
</reference>
<evidence type="ECO:0000259" key="2">
    <source>
        <dbReference type="PROSITE" id="PS51736"/>
    </source>
</evidence>
<dbReference type="InterPro" id="IPR006119">
    <property type="entry name" value="Resolv_N"/>
</dbReference>